<organism evidence="1 2">
    <name type="scientific">Lindgomyces ingoldianus</name>
    <dbReference type="NCBI Taxonomy" id="673940"/>
    <lineage>
        <taxon>Eukaryota</taxon>
        <taxon>Fungi</taxon>
        <taxon>Dikarya</taxon>
        <taxon>Ascomycota</taxon>
        <taxon>Pezizomycotina</taxon>
        <taxon>Dothideomycetes</taxon>
        <taxon>Pleosporomycetidae</taxon>
        <taxon>Pleosporales</taxon>
        <taxon>Lindgomycetaceae</taxon>
        <taxon>Lindgomyces</taxon>
    </lineage>
</organism>
<dbReference type="EMBL" id="MU003496">
    <property type="protein sequence ID" value="KAF2475214.1"/>
    <property type="molecule type" value="Genomic_DNA"/>
</dbReference>
<evidence type="ECO:0000313" key="2">
    <source>
        <dbReference type="Proteomes" id="UP000799755"/>
    </source>
</evidence>
<accession>A0ACB6R7I1</accession>
<reference evidence="1" key="1">
    <citation type="journal article" date="2020" name="Stud. Mycol.">
        <title>101 Dothideomycetes genomes: a test case for predicting lifestyles and emergence of pathogens.</title>
        <authorList>
            <person name="Haridas S."/>
            <person name="Albert R."/>
            <person name="Binder M."/>
            <person name="Bloem J."/>
            <person name="Labutti K."/>
            <person name="Salamov A."/>
            <person name="Andreopoulos B."/>
            <person name="Baker S."/>
            <person name="Barry K."/>
            <person name="Bills G."/>
            <person name="Bluhm B."/>
            <person name="Cannon C."/>
            <person name="Castanera R."/>
            <person name="Culley D."/>
            <person name="Daum C."/>
            <person name="Ezra D."/>
            <person name="Gonzalez J."/>
            <person name="Henrissat B."/>
            <person name="Kuo A."/>
            <person name="Liang C."/>
            <person name="Lipzen A."/>
            <person name="Lutzoni F."/>
            <person name="Magnuson J."/>
            <person name="Mondo S."/>
            <person name="Nolan M."/>
            <person name="Ohm R."/>
            <person name="Pangilinan J."/>
            <person name="Park H.-J."/>
            <person name="Ramirez L."/>
            <person name="Alfaro M."/>
            <person name="Sun H."/>
            <person name="Tritt A."/>
            <person name="Yoshinaga Y."/>
            <person name="Zwiers L.-H."/>
            <person name="Turgeon B."/>
            <person name="Goodwin S."/>
            <person name="Spatafora J."/>
            <person name="Crous P."/>
            <person name="Grigoriev I."/>
        </authorList>
    </citation>
    <scope>NUCLEOTIDE SEQUENCE</scope>
    <source>
        <strain evidence="1">ATCC 200398</strain>
    </source>
</reference>
<evidence type="ECO:0000313" key="1">
    <source>
        <dbReference type="EMBL" id="KAF2475214.1"/>
    </source>
</evidence>
<dbReference type="Proteomes" id="UP000799755">
    <property type="component" value="Unassembled WGS sequence"/>
</dbReference>
<keyword evidence="2" id="KW-1185">Reference proteome</keyword>
<sequence length="306" mass="34339">MVSGFEDWAQIADASTHIQKLPFLITSGLFFTIALLSASGRVLLKLRYHRPFNLDDCILFLGTACLIAGTGIMYALINDIYLGMALAAVPTLSQRLPMSQLLSLVSRSMAYIDSFQCLCWTAIFAVKFAFLAFFWKTVERTVGLRRYYWGVVVVMACAWVYLVVNPFLACPYFGIEASTKCSGPKKDRLYITLSYTGTVIDCVTDFLIVTIPVLVLHRVRITLRQKLAVGTFMSLSIVMIIISIVRAAVLFNPQGEIRDGPLQTYLTHVEACVAVIMVSLTAFRSLFNLEKEEKRRLERLKWSPGT</sequence>
<proteinExistence type="predicted"/>
<name>A0ACB6R7I1_9PLEO</name>
<comment type="caution">
    <text evidence="1">The sequence shown here is derived from an EMBL/GenBank/DDBJ whole genome shotgun (WGS) entry which is preliminary data.</text>
</comment>
<protein>
    <submittedName>
        <fullName evidence="1">Uncharacterized protein</fullName>
    </submittedName>
</protein>
<gene>
    <name evidence="1" type="ORF">BDR25DRAFT_100895</name>
</gene>